<dbReference type="PANTHER" id="PTHR33375:SF1">
    <property type="entry name" value="CHROMOSOME-PARTITIONING PROTEIN PARB-RELATED"/>
    <property type="match status" value="1"/>
</dbReference>
<proteinExistence type="predicted"/>
<dbReference type="EMBL" id="QZFU01000015">
    <property type="protein sequence ID" value="RJO77640.1"/>
    <property type="molecule type" value="Genomic_DNA"/>
</dbReference>
<dbReference type="InterPro" id="IPR036086">
    <property type="entry name" value="ParB/Sulfiredoxin_sf"/>
</dbReference>
<evidence type="ECO:0000256" key="1">
    <source>
        <dbReference type="SAM" id="Coils"/>
    </source>
</evidence>
<keyword evidence="1" id="KW-0175">Coiled coil</keyword>
<feature type="region of interest" description="Disordered" evidence="2">
    <location>
        <begin position="1"/>
        <end position="39"/>
    </location>
</feature>
<comment type="caution">
    <text evidence="4">The sequence shown here is derived from an EMBL/GenBank/DDBJ whole genome shotgun (WGS) entry which is preliminary data.</text>
</comment>
<evidence type="ECO:0000259" key="3">
    <source>
        <dbReference type="SMART" id="SM00470"/>
    </source>
</evidence>
<feature type="domain" description="ParB-like N-terminal" evidence="3">
    <location>
        <begin position="72"/>
        <end position="162"/>
    </location>
</feature>
<protein>
    <recommendedName>
        <fullName evidence="3">ParB-like N-terminal domain-containing protein</fullName>
    </recommendedName>
</protein>
<dbReference type="Proteomes" id="UP000266677">
    <property type="component" value="Unassembled WGS sequence"/>
</dbReference>
<dbReference type="PANTHER" id="PTHR33375">
    <property type="entry name" value="CHROMOSOME-PARTITIONING PROTEIN PARB-RELATED"/>
    <property type="match status" value="1"/>
</dbReference>
<evidence type="ECO:0000256" key="2">
    <source>
        <dbReference type="SAM" id="MobiDB-lite"/>
    </source>
</evidence>
<name>A0A3A4KS96_9NOCA</name>
<dbReference type="Pfam" id="PF02195">
    <property type="entry name" value="ParB_N"/>
    <property type="match status" value="1"/>
</dbReference>
<accession>A0A3A4KS96</accession>
<keyword evidence="5" id="KW-1185">Reference proteome</keyword>
<reference evidence="4 5" key="1">
    <citation type="submission" date="2018-09" db="EMBL/GenBank/DDBJ databases">
        <title>YIM PH21274 draft genome.</title>
        <authorList>
            <person name="Miao C."/>
        </authorList>
    </citation>
    <scope>NUCLEOTIDE SEQUENCE [LARGE SCALE GENOMIC DNA]</scope>
    <source>
        <strain evidence="4 5">YIM PH 21724</strain>
    </source>
</reference>
<evidence type="ECO:0000313" key="4">
    <source>
        <dbReference type="EMBL" id="RJO77640.1"/>
    </source>
</evidence>
<dbReference type="Gene3D" id="3.90.1530.30">
    <property type="match status" value="1"/>
</dbReference>
<dbReference type="InterPro" id="IPR003115">
    <property type="entry name" value="ParB_N"/>
</dbReference>
<dbReference type="GO" id="GO:0007059">
    <property type="term" value="P:chromosome segregation"/>
    <property type="evidence" value="ECO:0007669"/>
    <property type="project" value="TreeGrafter"/>
</dbReference>
<sequence length="628" mass="68328">MTQGTETDMSNTDDTEIIDTNIAPADAEAPTQDTDHSAGGEVAVFDASALEPAEVVYDAELIEEDPEEFRTPEVDPSVLDFEVPEGESRYDLDNDPELVESVRAWGVLEPVTVYPGAGGRYRVARGRRRVLAARLTGHKVPIVVRGMVGEESEAMIQTIAAEMHTNDRRVDYTDRERANRWAQMSLYGASLARIVRDTSAKRDEVKAALAAVDSGAAMDAVDSGQFSFEQAAVIAEYEQAGDVDAVARLVGVSAERFGAEAGVIAADRALIAEQFRESLPYAERGFFFVVCERGCVGTELPDGEFLHVGELRTAEGGEVTPEVVDAAPGLWSMYLELHPESVAVDAATGEPVAFEEIDWDTRYYRAGEADEGLRHFDSITLQDSWRPEYWLPVENLEASGLVVHEEIAPGLVVVSDAPEEAGEGDNEEDRDAAGAAAIAALEARQRAEAEREEATRQRQRVIALNIEGTAAKTQRCAFVAQLLSRKTLPADAAAFIADSLLLEPDLLNRHGSQSSGLDLLNLGDRQKACKHNESASGNRSLVLVYGLVLGAHEARIDQDHWRAKTDGFWGDGPGYRRYLRHLADQGHTLEPVEQVTAGLLDLADIDVEALRAKHKAQREEQKALAAAA</sequence>
<feature type="coiled-coil region" evidence="1">
    <location>
        <begin position="600"/>
        <end position="627"/>
    </location>
</feature>
<feature type="coiled-coil region" evidence="1">
    <location>
        <begin position="437"/>
        <end position="464"/>
    </location>
</feature>
<dbReference type="SMART" id="SM00470">
    <property type="entry name" value="ParB"/>
    <property type="match status" value="1"/>
</dbReference>
<dbReference type="GO" id="GO:0005694">
    <property type="term" value="C:chromosome"/>
    <property type="evidence" value="ECO:0007669"/>
    <property type="project" value="TreeGrafter"/>
</dbReference>
<feature type="compositionally biased region" description="Polar residues" evidence="2">
    <location>
        <begin position="1"/>
        <end position="10"/>
    </location>
</feature>
<evidence type="ECO:0000313" key="5">
    <source>
        <dbReference type="Proteomes" id="UP000266677"/>
    </source>
</evidence>
<organism evidence="4 5">
    <name type="scientific">Nocardia panacis</name>
    <dbReference type="NCBI Taxonomy" id="2340916"/>
    <lineage>
        <taxon>Bacteria</taxon>
        <taxon>Bacillati</taxon>
        <taxon>Actinomycetota</taxon>
        <taxon>Actinomycetes</taxon>
        <taxon>Mycobacteriales</taxon>
        <taxon>Nocardiaceae</taxon>
        <taxon>Nocardia</taxon>
    </lineage>
</organism>
<dbReference type="InterPro" id="IPR050336">
    <property type="entry name" value="Chromosome_partition/occlusion"/>
</dbReference>
<gene>
    <name evidence="4" type="ORF">D5S18_07860</name>
</gene>
<dbReference type="SUPFAM" id="SSF110849">
    <property type="entry name" value="ParB/Sulfiredoxin"/>
    <property type="match status" value="1"/>
</dbReference>
<dbReference type="AlphaFoldDB" id="A0A3A4KS96"/>